<feature type="compositionally biased region" description="Basic and acidic residues" evidence="1">
    <location>
        <begin position="40"/>
        <end position="73"/>
    </location>
</feature>
<sequence>MERLYSAKEISALTGMSRSAVNTLMRSGEIESIPTGIRTDGPRPRLRARESAVDRWIARRQAESQQPKREPYRPARRTNPGELPEGMEYGPDGKPRIKRRR</sequence>
<name>A0A8S5MEN4_9CAUD</name>
<organism evidence="2">
    <name type="scientific">Siphoviridae sp. ctS1E53</name>
    <dbReference type="NCBI Taxonomy" id="2826340"/>
    <lineage>
        <taxon>Viruses</taxon>
        <taxon>Duplodnaviria</taxon>
        <taxon>Heunggongvirae</taxon>
        <taxon>Uroviricota</taxon>
        <taxon>Caudoviricetes</taxon>
    </lineage>
</organism>
<evidence type="ECO:0000313" key="2">
    <source>
        <dbReference type="EMBL" id="DAD80684.1"/>
    </source>
</evidence>
<proteinExistence type="predicted"/>
<dbReference type="EMBL" id="BK014885">
    <property type="protein sequence ID" value="DAD80684.1"/>
    <property type="molecule type" value="Genomic_DNA"/>
</dbReference>
<accession>A0A8S5MEN4</accession>
<evidence type="ECO:0000256" key="1">
    <source>
        <dbReference type="SAM" id="MobiDB-lite"/>
    </source>
</evidence>
<feature type="region of interest" description="Disordered" evidence="1">
    <location>
        <begin position="32"/>
        <end position="101"/>
    </location>
</feature>
<protein>
    <submittedName>
        <fullName evidence="2">Pyocin activator protein PrtN</fullName>
    </submittedName>
</protein>
<reference evidence="2" key="1">
    <citation type="journal article" date="2021" name="Proc. Natl. Acad. Sci. U.S.A.">
        <title>A Catalog of Tens of Thousands of Viruses from Human Metagenomes Reveals Hidden Associations with Chronic Diseases.</title>
        <authorList>
            <person name="Tisza M.J."/>
            <person name="Buck C.B."/>
        </authorList>
    </citation>
    <scope>NUCLEOTIDE SEQUENCE</scope>
    <source>
        <strain evidence="2">CtS1E53</strain>
    </source>
</reference>